<reference evidence="1 2" key="1">
    <citation type="submission" date="2019-10" db="EMBL/GenBank/DDBJ databases">
        <title>Vibrio sp. nov., isolated from Coralline algae surface.</title>
        <authorList>
            <person name="Geng Y."/>
            <person name="Zhang X."/>
        </authorList>
    </citation>
    <scope>NUCLEOTIDE SEQUENCE [LARGE SCALE GENOMIC DNA]</scope>
    <source>
        <strain evidence="1 2">SM1977</strain>
    </source>
</reference>
<dbReference type="AlphaFoldDB" id="A0A5Q0THE6"/>
<accession>A0A5Q0THE6</accession>
<sequence length="109" mass="12747">MCQPFLWIKIMTKAKYPVLKKDIKLAYPVALANKTVETLSMRRPTVRELLLMEKHQGDDLEKDLYMMGLLCEVDDALLHQLDAMDFIKLQECYKGFFMPEKESEISSED</sequence>
<evidence type="ECO:0008006" key="3">
    <source>
        <dbReference type="Google" id="ProtNLM"/>
    </source>
</evidence>
<evidence type="ECO:0000313" key="1">
    <source>
        <dbReference type="EMBL" id="QGA66592.1"/>
    </source>
</evidence>
<dbReference type="InterPro" id="IPR019289">
    <property type="entry name" value="Phage_tail_E/E"/>
</dbReference>
<evidence type="ECO:0000313" key="2">
    <source>
        <dbReference type="Proteomes" id="UP000348942"/>
    </source>
</evidence>
<protein>
    <recommendedName>
        <fullName evidence="3">Phage tail assembly protein</fullName>
    </recommendedName>
</protein>
<organism evidence="1 2">
    <name type="scientific">Vibrio algicola</name>
    <dbReference type="NCBI Taxonomy" id="2662262"/>
    <lineage>
        <taxon>Bacteria</taxon>
        <taxon>Pseudomonadati</taxon>
        <taxon>Pseudomonadota</taxon>
        <taxon>Gammaproteobacteria</taxon>
        <taxon>Vibrionales</taxon>
        <taxon>Vibrionaceae</taxon>
        <taxon>Vibrio</taxon>
    </lineage>
</organism>
<name>A0A5Q0THE6_9VIBR</name>
<dbReference type="EMBL" id="CP045700">
    <property type="protein sequence ID" value="QGA66592.1"/>
    <property type="molecule type" value="Genomic_DNA"/>
</dbReference>
<proteinExistence type="predicted"/>
<gene>
    <name evidence="1" type="ORF">GFB47_14355</name>
</gene>
<keyword evidence="2" id="KW-1185">Reference proteome</keyword>
<dbReference type="Pfam" id="PF10109">
    <property type="entry name" value="Phage_TAC_7"/>
    <property type="match status" value="1"/>
</dbReference>
<dbReference type="Proteomes" id="UP000348942">
    <property type="component" value="Chromosome 2"/>
</dbReference>